<dbReference type="PANTHER" id="PTHR12714:SF24">
    <property type="entry name" value="SLR1182 PROTEIN"/>
    <property type="match status" value="1"/>
</dbReference>
<dbReference type="Proteomes" id="UP000185639">
    <property type="component" value="Unassembled WGS sequence"/>
</dbReference>
<sequence>MNRLEHKIPPPLVGLLCAVLMWGLSTQTPVIHWWGVTAQIVTGVLVVIGLFLDSGGLLSFIRSKTTVNPIKIEKASVLVTGGVYRFTRNPMYLGMAFLLSALGVWLQSPAAFIGPAIFVGYITRFQIIPEERILLMLFGQDYSDYQARVRRWL</sequence>
<proteinExistence type="predicted"/>
<evidence type="ECO:0000313" key="6">
    <source>
        <dbReference type="EMBL" id="SIT12075.1"/>
    </source>
</evidence>
<dbReference type="PANTHER" id="PTHR12714">
    <property type="entry name" value="PROTEIN-S ISOPRENYLCYSTEINE O-METHYLTRANSFERASE"/>
    <property type="match status" value="1"/>
</dbReference>
<dbReference type="GO" id="GO:0032259">
    <property type="term" value="P:methylation"/>
    <property type="evidence" value="ECO:0007669"/>
    <property type="project" value="UniProtKB-KW"/>
</dbReference>
<dbReference type="Pfam" id="PF04191">
    <property type="entry name" value="PEMT"/>
    <property type="match status" value="1"/>
</dbReference>
<feature type="transmembrane region" description="Helical" evidence="5">
    <location>
        <begin position="12"/>
        <end position="34"/>
    </location>
</feature>
<dbReference type="GO" id="GO:0012505">
    <property type="term" value="C:endomembrane system"/>
    <property type="evidence" value="ECO:0007669"/>
    <property type="project" value="UniProtKB-SubCell"/>
</dbReference>
<evidence type="ECO:0000256" key="5">
    <source>
        <dbReference type="SAM" id="Phobius"/>
    </source>
</evidence>
<evidence type="ECO:0000313" key="7">
    <source>
        <dbReference type="Proteomes" id="UP000185639"/>
    </source>
</evidence>
<dbReference type="EMBL" id="FTOH01000010">
    <property type="protein sequence ID" value="SIT12075.1"/>
    <property type="molecule type" value="Genomic_DNA"/>
</dbReference>
<feature type="transmembrane region" description="Helical" evidence="5">
    <location>
        <begin position="40"/>
        <end position="61"/>
    </location>
</feature>
<dbReference type="STRING" id="484498.SAMN05421686_110116"/>
<protein>
    <submittedName>
        <fullName evidence="6">Protein-S-isoprenylcysteine O-methyltransferase Ste14</fullName>
    </submittedName>
</protein>
<feature type="transmembrane region" description="Helical" evidence="5">
    <location>
        <begin position="95"/>
        <end position="122"/>
    </location>
</feature>
<keyword evidence="6" id="KW-0808">Transferase</keyword>
<dbReference type="AlphaFoldDB" id="A0A1N7PN78"/>
<organism evidence="6 7">
    <name type="scientific">Thalassolituus maritimus</name>
    <dbReference type="NCBI Taxonomy" id="484498"/>
    <lineage>
        <taxon>Bacteria</taxon>
        <taxon>Pseudomonadati</taxon>
        <taxon>Pseudomonadota</taxon>
        <taxon>Gammaproteobacteria</taxon>
        <taxon>Oceanospirillales</taxon>
        <taxon>Oceanospirillaceae</taxon>
        <taxon>Thalassolituus</taxon>
    </lineage>
</organism>
<keyword evidence="4 5" id="KW-0472">Membrane</keyword>
<keyword evidence="3 5" id="KW-1133">Transmembrane helix</keyword>
<evidence type="ECO:0000256" key="1">
    <source>
        <dbReference type="ARBA" id="ARBA00004127"/>
    </source>
</evidence>
<comment type="subcellular location">
    <subcellularLocation>
        <location evidence="1">Endomembrane system</location>
        <topology evidence="1">Multi-pass membrane protein</topology>
    </subcellularLocation>
</comment>
<evidence type="ECO:0000256" key="2">
    <source>
        <dbReference type="ARBA" id="ARBA00022692"/>
    </source>
</evidence>
<dbReference type="OrthoDB" id="9811969at2"/>
<name>A0A1N7PN78_9GAMM</name>
<dbReference type="InterPro" id="IPR007318">
    <property type="entry name" value="Phopholipid_MeTrfase"/>
</dbReference>
<reference evidence="7" key="1">
    <citation type="submission" date="2017-01" db="EMBL/GenBank/DDBJ databases">
        <authorList>
            <person name="Varghese N."/>
            <person name="Submissions S."/>
        </authorList>
    </citation>
    <scope>NUCLEOTIDE SEQUENCE [LARGE SCALE GENOMIC DNA]</scope>
    <source>
        <strain evidence="7">DSM 24913</strain>
    </source>
</reference>
<keyword evidence="2 5" id="KW-0812">Transmembrane</keyword>
<dbReference type="GO" id="GO:0008168">
    <property type="term" value="F:methyltransferase activity"/>
    <property type="evidence" value="ECO:0007669"/>
    <property type="project" value="UniProtKB-KW"/>
</dbReference>
<gene>
    <name evidence="6" type="ORF">SAMN05421686_110116</name>
</gene>
<dbReference type="Gene3D" id="1.20.120.1630">
    <property type="match status" value="1"/>
</dbReference>
<keyword evidence="7" id="KW-1185">Reference proteome</keyword>
<evidence type="ECO:0000256" key="4">
    <source>
        <dbReference type="ARBA" id="ARBA00023136"/>
    </source>
</evidence>
<keyword evidence="6" id="KW-0489">Methyltransferase</keyword>
<evidence type="ECO:0000256" key="3">
    <source>
        <dbReference type="ARBA" id="ARBA00022989"/>
    </source>
</evidence>
<accession>A0A1N7PN78</accession>